<sequence>MSNVLIDTHVFIWLAENDSSLPVAIKDYLENTENVFVSVASFWEISIKVKIGKLALSCDFNDIETRFLDTRFKLLSITLKDTIKLYDLPLHHKDPFDRILIAQSINNSLVLVSRDQIFDNYSIHRFWL</sequence>
<feature type="domain" description="PIN" evidence="1">
    <location>
        <begin position="4"/>
        <end position="121"/>
    </location>
</feature>
<dbReference type="PANTHER" id="PTHR36173">
    <property type="entry name" value="RIBONUCLEASE VAPC16-RELATED"/>
    <property type="match status" value="1"/>
</dbReference>
<dbReference type="SUPFAM" id="SSF88723">
    <property type="entry name" value="PIN domain-like"/>
    <property type="match status" value="1"/>
</dbReference>
<dbReference type="OrthoDB" id="9798990at2"/>
<protein>
    <recommendedName>
        <fullName evidence="1">PIN domain-containing protein</fullName>
    </recommendedName>
</protein>
<dbReference type="EMBL" id="BDQK01000013">
    <property type="protein sequence ID" value="GBF80790.1"/>
    <property type="molecule type" value="Genomic_DNA"/>
</dbReference>
<dbReference type="Gene3D" id="3.40.50.1010">
    <property type="entry name" value="5'-nuclease"/>
    <property type="match status" value="1"/>
</dbReference>
<dbReference type="InterPro" id="IPR041705">
    <property type="entry name" value="PIN_Sll0205"/>
</dbReference>
<dbReference type="RefSeq" id="WP_124970570.1">
    <property type="nucleotide sequence ID" value="NZ_BDQK01000013.1"/>
</dbReference>
<reference evidence="3" key="1">
    <citation type="submission" date="2017-05" db="EMBL/GenBank/DDBJ databases">
        <title>Physiological properties and genetic analysis related to exopolysaccharide production of fresh-water unicellular cyanobacterium Aphanothece sacrum, Suizenji Nori, that has been cultured as a food source in Japan.</title>
        <authorList>
            <person name="Kanesaki Y."/>
            <person name="Yoshikawa S."/>
            <person name="Ohki K."/>
        </authorList>
    </citation>
    <scope>NUCLEOTIDE SEQUENCE [LARGE SCALE GENOMIC DNA]</scope>
    <source>
        <strain evidence="3">FPU1</strain>
    </source>
</reference>
<proteinExistence type="predicted"/>
<dbReference type="Proteomes" id="UP000287247">
    <property type="component" value="Unassembled WGS sequence"/>
</dbReference>
<dbReference type="PANTHER" id="PTHR36173:SF2">
    <property type="entry name" value="RIBONUCLEASE VAPC16"/>
    <property type="match status" value="1"/>
</dbReference>
<evidence type="ECO:0000313" key="2">
    <source>
        <dbReference type="EMBL" id="GBF80790.1"/>
    </source>
</evidence>
<accession>A0A401IHX5</accession>
<dbReference type="InterPro" id="IPR052919">
    <property type="entry name" value="TA_system_RNase"/>
</dbReference>
<gene>
    <name evidence="2" type="ORF">AsFPU1_2195</name>
</gene>
<dbReference type="Pfam" id="PF01850">
    <property type="entry name" value="PIN"/>
    <property type="match status" value="1"/>
</dbReference>
<organism evidence="2 3">
    <name type="scientific">Aphanothece sacrum FPU1</name>
    <dbReference type="NCBI Taxonomy" id="1920663"/>
    <lineage>
        <taxon>Bacteria</taxon>
        <taxon>Bacillati</taxon>
        <taxon>Cyanobacteriota</taxon>
        <taxon>Cyanophyceae</taxon>
        <taxon>Oscillatoriophycideae</taxon>
        <taxon>Chroococcales</taxon>
        <taxon>Aphanothecaceae</taxon>
        <taxon>Aphanothece</taxon>
    </lineage>
</organism>
<name>A0A401IHX5_APHSA</name>
<evidence type="ECO:0000259" key="1">
    <source>
        <dbReference type="Pfam" id="PF01850"/>
    </source>
</evidence>
<comment type="caution">
    <text evidence="2">The sequence shown here is derived from an EMBL/GenBank/DDBJ whole genome shotgun (WGS) entry which is preliminary data.</text>
</comment>
<dbReference type="CDD" id="cd09872">
    <property type="entry name" value="PIN_Sll0205-like"/>
    <property type="match status" value="1"/>
</dbReference>
<dbReference type="InterPro" id="IPR002716">
    <property type="entry name" value="PIN_dom"/>
</dbReference>
<dbReference type="AlphaFoldDB" id="A0A401IHX5"/>
<evidence type="ECO:0000313" key="3">
    <source>
        <dbReference type="Proteomes" id="UP000287247"/>
    </source>
</evidence>
<keyword evidence="3" id="KW-1185">Reference proteome</keyword>
<dbReference type="InterPro" id="IPR029060">
    <property type="entry name" value="PIN-like_dom_sf"/>
</dbReference>